<comment type="subcellular location">
    <subcellularLocation>
        <location evidence="2">Membrane</location>
        <topology evidence="2">Single-pass membrane protein</topology>
    </subcellularLocation>
</comment>
<evidence type="ECO:0000256" key="8">
    <source>
        <dbReference type="ARBA" id="ARBA00022771"/>
    </source>
</evidence>
<sequence length="225" mass="25336">MREWYSPDTSTPPPSSLPPKTTMPMLHYGLVVIGALVFVLAVYNLIIIKWCATQRQRLHDTSLPLEVSSLSMRRSVDCSGNISKLGESFKYKKGEASLQVEYDNQECPVCLSVFEEEEEVRQLPLCKHSFHAPCIDMWLSSHLDCPLCRTPVELQDSSQKPSPSENSGESYVLQWQNLAEKDCIVYYSSSVFLDSEYNSREAKFISSSTYTHMSSANSGENVGKT</sequence>
<keyword evidence="12 15" id="KW-0472">Membrane</keyword>
<evidence type="ECO:0000313" key="17">
    <source>
        <dbReference type="EMBL" id="KAK1354930.1"/>
    </source>
</evidence>
<dbReference type="GO" id="GO:0008270">
    <property type="term" value="F:zinc ion binding"/>
    <property type="evidence" value="ECO:0007669"/>
    <property type="project" value="UniProtKB-KW"/>
</dbReference>
<dbReference type="SUPFAM" id="SSF57850">
    <property type="entry name" value="RING/U-box"/>
    <property type="match status" value="1"/>
</dbReference>
<reference evidence="17" key="2">
    <citation type="submission" date="2023-05" db="EMBL/GenBank/DDBJ databases">
        <authorList>
            <person name="Schelkunov M.I."/>
        </authorList>
    </citation>
    <scope>NUCLEOTIDE SEQUENCE</scope>
    <source>
        <strain evidence="17">Hsosn_3</strain>
        <tissue evidence="17">Leaf</tissue>
    </source>
</reference>
<comment type="caution">
    <text evidence="17">The sequence shown here is derived from an EMBL/GenBank/DDBJ whole genome shotgun (WGS) entry which is preliminary data.</text>
</comment>
<organism evidence="17 18">
    <name type="scientific">Heracleum sosnowskyi</name>
    <dbReference type="NCBI Taxonomy" id="360622"/>
    <lineage>
        <taxon>Eukaryota</taxon>
        <taxon>Viridiplantae</taxon>
        <taxon>Streptophyta</taxon>
        <taxon>Embryophyta</taxon>
        <taxon>Tracheophyta</taxon>
        <taxon>Spermatophyta</taxon>
        <taxon>Magnoliopsida</taxon>
        <taxon>eudicotyledons</taxon>
        <taxon>Gunneridae</taxon>
        <taxon>Pentapetalae</taxon>
        <taxon>asterids</taxon>
        <taxon>campanulids</taxon>
        <taxon>Apiales</taxon>
        <taxon>Apiaceae</taxon>
        <taxon>Apioideae</taxon>
        <taxon>apioid superclade</taxon>
        <taxon>Tordylieae</taxon>
        <taxon>Tordyliinae</taxon>
        <taxon>Heracleum</taxon>
    </lineage>
</organism>
<keyword evidence="7" id="KW-0479">Metal-binding</keyword>
<keyword evidence="8 14" id="KW-0863">Zinc-finger</keyword>
<protein>
    <recommendedName>
        <fullName evidence="4">RING-type E3 ubiquitin transferase</fullName>
        <ecNumber evidence="4">2.3.2.27</ecNumber>
    </recommendedName>
</protein>
<evidence type="ECO:0000256" key="2">
    <source>
        <dbReference type="ARBA" id="ARBA00004167"/>
    </source>
</evidence>
<gene>
    <name evidence="17" type="ORF">POM88_048186</name>
</gene>
<dbReference type="GO" id="GO:0016567">
    <property type="term" value="P:protein ubiquitination"/>
    <property type="evidence" value="ECO:0007669"/>
    <property type="project" value="InterPro"/>
</dbReference>
<evidence type="ECO:0000256" key="6">
    <source>
        <dbReference type="ARBA" id="ARBA00022692"/>
    </source>
</evidence>
<evidence type="ECO:0000256" key="3">
    <source>
        <dbReference type="ARBA" id="ARBA00004906"/>
    </source>
</evidence>
<comment type="similarity">
    <text evidence="13">Belongs to the RING-type zinc finger family. ATL subfamily.</text>
</comment>
<keyword evidence="6 15" id="KW-0812">Transmembrane</keyword>
<feature type="domain" description="RING-type" evidence="16">
    <location>
        <begin position="107"/>
        <end position="149"/>
    </location>
</feature>
<keyword evidence="9" id="KW-0833">Ubl conjugation pathway</keyword>
<accession>A0AAD8LY72</accession>
<evidence type="ECO:0000256" key="11">
    <source>
        <dbReference type="ARBA" id="ARBA00022989"/>
    </source>
</evidence>
<dbReference type="SMART" id="SM00184">
    <property type="entry name" value="RING"/>
    <property type="match status" value="1"/>
</dbReference>
<keyword evidence="5 17" id="KW-0808">Transferase</keyword>
<evidence type="ECO:0000313" key="18">
    <source>
        <dbReference type="Proteomes" id="UP001237642"/>
    </source>
</evidence>
<dbReference type="PANTHER" id="PTHR46913:SF1">
    <property type="entry name" value="RING-H2 FINGER PROTEIN ATL16"/>
    <property type="match status" value="1"/>
</dbReference>
<keyword evidence="11 15" id="KW-1133">Transmembrane helix</keyword>
<comment type="catalytic activity">
    <reaction evidence="1">
        <text>S-ubiquitinyl-[E2 ubiquitin-conjugating enzyme]-L-cysteine + [acceptor protein]-L-lysine = [E2 ubiquitin-conjugating enzyme]-L-cysteine + N(6)-ubiquitinyl-[acceptor protein]-L-lysine.</text>
        <dbReference type="EC" id="2.3.2.27"/>
    </reaction>
</comment>
<evidence type="ECO:0000256" key="7">
    <source>
        <dbReference type="ARBA" id="ARBA00022723"/>
    </source>
</evidence>
<comment type="pathway">
    <text evidence="3">Protein modification; protein ubiquitination.</text>
</comment>
<dbReference type="Gene3D" id="3.30.40.10">
    <property type="entry name" value="Zinc/RING finger domain, C3HC4 (zinc finger)"/>
    <property type="match status" value="1"/>
</dbReference>
<evidence type="ECO:0000256" key="9">
    <source>
        <dbReference type="ARBA" id="ARBA00022786"/>
    </source>
</evidence>
<dbReference type="InterPro" id="IPR044600">
    <property type="entry name" value="ATL1/ATL16-like"/>
</dbReference>
<dbReference type="EC" id="2.3.2.27" evidence="4"/>
<evidence type="ECO:0000259" key="16">
    <source>
        <dbReference type="PROSITE" id="PS50089"/>
    </source>
</evidence>
<dbReference type="Proteomes" id="UP001237642">
    <property type="component" value="Unassembled WGS sequence"/>
</dbReference>
<evidence type="ECO:0000256" key="13">
    <source>
        <dbReference type="ARBA" id="ARBA00024209"/>
    </source>
</evidence>
<dbReference type="AlphaFoldDB" id="A0AAD8LY72"/>
<evidence type="ECO:0000256" key="12">
    <source>
        <dbReference type="ARBA" id="ARBA00023136"/>
    </source>
</evidence>
<dbReference type="EMBL" id="JAUIZM010000011">
    <property type="protein sequence ID" value="KAK1354930.1"/>
    <property type="molecule type" value="Genomic_DNA"/>
</dbReference>
<keyword evidence="10" id="KW-0862">Zinc</keyword>
<feature type="transmembrane region" description="Helical" evidence="15">
    <location>
        <begin position="25"/>
        <end position="48"/>
    </location>
</feature>
<evidence type="ECO:0000256" key="4">
    <source>
        <dbReference type="ARBA" id="ARBA00012483"/>
    </source>
</evidence>
<dbReference type="Pfam" id="PF13639">
    <property type="entry name" value="zf-RING_2"/>
    <property type="match status" value="1"/>
</dbReference>
<evidence type="ECO:0000256" key="15">
    <source>
        <dbReference type="SAM" id="Phobius"/>
    </source>
</evidence>
<name>A0AAD8LY72_9APIA</name>
<evidence type="ECO:0000256" key="5">
    <source>
        <dbReference type="ARBA" id="ARBA00022679"/>
    </source>
</evidence>
<reference evidence="17" key="1">
    <citation type="submission" date="2023-02" db="EMBL/GenBank/DDBJ databases">
        <title>Genome of toxic invasive species Heracleum sosnowskyi carries increased number of genes despite the absence of recent whole-genome duplications.</title>
        <authorList>
            <person name="Schelkunov M."/>
            <person name="Shtratnikova V."/>
            <person name="Makarenko M."/>
            <person name="Klepikova A."/>
            <person name="Omelchenko D."/>
            <person name="Novikova G."/>
            <person name="Obukhova E."/>
            <person name="Bogdanov V."/>
            <person name="Penin A."/>
            <person name="Logacheva M."/>
        </authorList>
    </citation>
    <scope>NUCLEOTIDE SEQUENCE</scope>
    <source>
        <strain evidence="17">Hsosn_3</strain>
        <tissue evidence="17">Leaf</tissue>
    </source>
</reference>
<evidence type="ECO:0000256" key="14">
    <source>
        <dbReference type="PROSITE-ProRule" id="PRU00175"/>
    </source>
</evidence>
<dbReference type="PROSITE" id="PS50089">
    <property type="entry name" value="ZF_RING_2"/>
    <property type="match status" value="1"/>
</dbReference>
<dbReference type="GO" id="GO:0061630">
    <property type="term" value="F:ubiquitin protein ligase activity"/>
    <property type="evidence" value="ECO:0007669"/>
    <property type="project" value="UniProtKB-EC"/>
</dbReference>
<keyword evidence="18" id="KW-1185">Reference proteome</keyword>
<evidence type="ECO:0000256" key="10">
    <source>
        <dbReference type="ARBA" id="ARBA00022833"/>
    </source>
</evidence>
<dbReference type="PANTHER" id="PTHR46913">
    <property type="entry name" value="RING-H2 FINGER PROTEIN ATL16"/>
    <property type="match status" value="1"/>
</dbReference>
<dbReference type="CDD" id="cd16461">
    <property type="entry name" value="RING-H2_EL5-like"/>
    <property type="match status" value="1"/>
</dbReference>
<evidence type="ECO:0000256" key="1">
    <source>
        <dbReference type="ARBA" id="ARBA00000900"/>
    </source>
</evidence>
<dbReference type="GO" id="GO:0016020">
    <property type="term" value="C:membrane"/>
    <property type="evidence" value="ECO:0007669"/>
    <property type="project" value="UniProtKB-SubCell"/>
</dbReference>
<proteinExistence type="inferred from homology"/>
<dbReference type="InterPro" id="IPR013083">
    <property type="entry name" value="Znf_RING/FYVE/PHD"/>
</dbReference>
<dbReference type="InterPro" id="IPR001841">
    <property type="entry name" value="Znf_RING"/>
</dbReference>